<dbReference type="SUPFAM" id="SSF53098">
    <property type="entry name" value="Ribonuclease H-like"/>
    <property type="match status" value="1"/>
</dbReference>
<dbReference type="EMBL" id="KB467831">
    <property type="protein sequence ID" value="PCH34290.1"/>
    <property type="molecule type" value="Genomic_DNA"/>
</dbReference>
<dbReference type="PANTHER" id="PTHR28083:SF1">
    <property type="entry name" value="GOOD FOR FULL DBP5 ACTIVITY PROTEIN 2"/>
    <property type="match status" value="1"/>
</dbReference>
<dbReference type="OMA" id="PFETSQR"/>
<evidence type="ECO:0000256" key="1">
    <source>
        <dbReference type="SAM" id="MobiDB-lite"/>
    </source>
</evidence>
<organism evidence="3 4">
    <name type="scientific">Wolfiporia cocos (strain MD-104)</name>
    <name type="common">Brown rot fungus</name>
    <dbReference type="NCBI Taxonomy" id="742152"/>
    <lineage>
        <taxon>Eukaryota</taxon>
        <taxon>Fungi</taxon>
        <taxon>Dikarya</taxon>
        <taxon>Basidiomycota</taxon>
        <taxon>Agaricomycotina</taxon>
        <taxon>Agaricomycetes</taxon>
        <taxon>Polyporales</taxon>
        <taxon>Phaeolaceae</taxon>
        <taxon>Wolfiporia</taxon>
    </lineage>
</organism>
<dbReference type="OrthoDB" id="5953249at2759"/>
<evidence type="ECO:0000313" key="4">
    <source>
        <dbReference type="Proteomes" id="UP000218811"/>
    </source>
</evidence>
<dbReference type="STRING" id="742152.A0A2H3IWC9"/>
<feature type="region of interest" description="Disordered" evidence="1">
    <location>
        <begin position="374"/>
        <end position="403"/>
    </location>
</feature>
<evidence type="ECO:0000313" key="3">
    <source>
        <dbReference type="EMBL" id="PCH34290.1"/>
    </source>
</evidence>
<dbReference type="Proteomes" id="UP000218811">
    <property type="component" value="Unassembled WGS sequence"/>
</dbReference>
<evidence type="ECO:0000259" key="2">
    <source>
        <dbReference type="Pfam" id="PF21762"/>
    </source>
</evidence>
<reference evidence="3 4" key="1">
    <citation type="journal article" date="2012" name="Science">
        <title>The Paleozoic origin of enzymatic lignin decomposition reconstructed from 31 fungal genomes.</title>
        <authorList>
            <person name="Floudas D."/>
            <person name="Binder M."/>
            <person name="Riley R."/>
            <person name="Barry K."/>
            <person name="Blanchette R.A."/>
            <person name="Henrissat B."/>
            <person name="Martinez A.T."/>
            <person name="Otillar R."/>
            <person name="Spatafora J.W."/>
            <person name="Yadav J.S."/>
            <person name="Aerts A."/>
            <person name="Benoit I."/>
            <person name="Boyd A."/>
            <person name="Carlson A."/>
            <person name="Copeland A."/>
            <person name="Coutinho P.M."/>
            <person name="de Vries R.P."/>
            <person name="Ferreira P."/>
            <person name="Findley K."/>
            <person name="Foster B."/>
            <person name="Gaskell J."/>
            <person name="Glotzer D."/>
            <person name="Gorecki P."/>
            <person name="Heitman J."/>
            <person name="Hesse C."/>
            <person name="Hori C."/>
            <person name="Igarashi K."/>
            <person name="Jurgens J.A."/>
            <person name="Kallen N."/>
            <person name="Kersten P."/>
            <person name="Kohler A."/>
            <person name="Kuees U."/>
            <person name="Kumar T.K.A."/>
            <person name="Kuo A."/>
            <person name="LaButti K."/>
            <person name="Larrondo L.F."/>
            <person name="Lindquist E."/>
            <person name="Ling A."/>
            <person name="Lombard V."/>
            <person name="Lucas S."/>
            <person name="Lundell T."/>
            <person name="Martin R."/>
            <person name="McLaughlin D.J."/>
            <person name="Morgenstern I."/>
            <person name="Morin E."/>
            <person name="Murat C."/>
            <person name="Nagy L.G."/>
            <person name="Nolan M."/>
            <person name="Ohm R.A."/>
            <person name="Patyshakuliyeva A."/>
            <person name="Rokas A."/>
            <person name="Ruiz-Duenas F.J."/>
            <person name="Sabat G."/>
            <person name="Salamov A."/>
            <person name="Samejima M."/>
            <person name="Schmutz J."/>
            <person name="Slot J.C."/>
            <person name="St John F."/>
            <person name="Stenlid J."/>
            <person name="Sun H."/>
            <person name="Sun S."/>
            <person name="Syed K."/>
            <person name="Tsang A."/>
            <person name="Wiebenga A."/>
            <person name="Young D."/>
            <person name="Pisabarro A."/>
            <person name="Eastwood D.C."/>
            <person name="Martin F."/>
            <person name="Cullen D."/>
            <person name="Grigoriev I.V."/>
            <person name="Hibbett D.S."/>
        </authorList>
    </citation>
    <scope>NUCLEOTIDE SEQUENCE [LARGE SCALE GENOMIC DNA]</scope>
    <source>
        <strain evidence="3 4">MD-104</strain>
    </source>
</reference>
<gene>
    <name evidence="3" type="ORF">WOLCODRAFT_135607</name>
</gene>
<accession>A0A2H3IWC9</accession>
<dbReference type="InterPro" id="IPR048519">
    <property type="entry name" value="Gfd2/YDR514C-like_C"/>
</dbReference>
<dbReference type="Pfam" id="PF21762">
    <property type="entry name" value="DEDDh_C"/>
    <property type="match status" value="1"/>
</dbReference>
<feature type="domain" description="Gfd2/YDR514C-like C-terminal" evidence="2">
    <location>
        <begin position="159"/>
        <end position="357"/>
    </location>
</feature>
<keyword evidence="4" id="KW-1185">Reference proteome</keyword>
<sequence>MYNRRLVDVRDGSLYDLHSVYAGYVLRVTASYALWHEQPWGNYLKSFSEFLSFGWPVVTVTSSATGKSHVATWDERIVAFREMITRRYGYSFPRINDSVAVPVPVVEVGQQTERKIFNIENYNQLHATLARVQLAAMKTRVENGVPEAIRELWDAKDKTFLSIDFEWSEQDPSLILEWGFAYMRCSFLNLKGVWPPVPENNYGEGHIVVSEYADEVRNKYRPNYPWTYAFGESSVSPRHNLPTIIQAIINSLASPDSDTVVNDLVLVAHGVYGDLQKLEEMNIDIPSNVLVLDIATYEKQLYRSGQRGIKPMKLADGRARRDHDMLKLETLLGTLGVDVRCQLHNAGNDAYMGLLALQLLFDPDNTVVPQQRRKQAKQKAVKSAGRGQSSHGGAVQCAPSGRRSPEYLTHRTGVLIAEPAIDIWEYDL</sequence>
<name>A0A2H3IWC9_WOLCO</name>
<dbReference type="InterPro" id="IPR012337">
    <property type="entry name" value="RNaseH-like_sf"/>
</dbReference>
<dbReference type="PANTHER" id="PTHR28083">
    <property type="entry name" value="GOOD FOR FULL DBP5 ACTIVITY PROTEIN 2"/>
    <property type="match status" value="1"/>
</dbReference>
<proteinExistence type="predicted"/>
<dbReference type="AlphaFoldDB" id="A0A2H3IWC9"/>
<dbReference type="InterPro" id="IPR040151">
    <property type="entry name" value="Gfd2/YDR514C-like"/>
</dbReference>
<protein>
    <recommendedName>
        <fullName evidence="2">Gfd2/YDR514C-like C-terminal domain-containing protein</fullName>
    </recommendedName>
</protein>
<dbReference type="GO" id="GO:0005634">
    <property type="term" value="C:nucleus"/>
    <property type="evidence" value="ECO:0007669"/>
    <property type="project" value="TreeGrafter"/>
</dbReference>